<accession>A0A915JKR2</accession>
<evidence type="ECO:0000256" key="1">
    <source>
        <dbReference type="SAM" id="MobiDB-lite"/>
    </source>
</evidence>
<evidence type="ECO:0000313" key="2">
    <source>
        <dbReference type="Proteomes" id="UP000887565"/>
    </source>
</evidence>
<evidence type="ECO:0000313" key="3">
    <source>
        <dbReference type="WBParaSite" id="nRc.2.0.1.t26784-RA"/>
    </source>
</evidence>
<feature type="region of interest" description="Disordered" evidence="1">
    <location>
        <begin position="37"/>
        <end position="58"/>
    </location>
</feature>
<name>A0A915JKR2_ROMCU</name>
<proteinExistence type="predicted"/>
<dbReference type="Proteomes" id="UP000887565">
    <property type="component" value="Unplaced"/>
</dbReference>
<keyword evidence="2" id="KW-1185">Reference proteome</keyword>
<protein>
    <submittedName>
        <fullName evidence="3">Uncharacterized protein</fullName>
    </submittedName>
</protein>
<reference evidence="3" key="1">
    <citation type="submission" date="2022-11" db="UniProtKB">
        <authorList>
            <consortium name="WormBaseParasite"/>
        </authorList>
    </citation>
    <scope>IDENTIFICATION</scope>
</reference>
<dbReference type="AlphaFoldDB" id="A0A915JKR2"/>
<feature type="compositionally biased region" description="Basic residues" evidence="1">
    <location>
        <begin position="37"/>
        <end position="51"/>
    </location>
</feature>
<dbReference type="WBParaSite" id="nRc.2.0.1.t26784-RA">
    <property type="protein sequence ID" value="nRc.2.0.1.t26784-RA"/>
    <property type="gene ID" value="nRc.2.0.1.g26784"/>
</dbReference>
<sequence>MVDGGVGRALGVWGLGDSAILNDDLDDAAALDFSSLRRRKSSTSSKHRRKSSSSCQSVSLGAKSLKMFDILQYQRREPIYMGTITRDGSSISGFQYTGCKDFAANRATYTTSKEDEDAG</sequence>
<organism evidence="2 3">
    <name type="scientific">Romanomermis culicivorax</name>
    <name type="common">Nematode worm</name>
    <dbReference type="NCBI Taxonomy" id="13658"/>
    <lineage>
        <taxon>Eukaryota</taxon>
        <taxon>Metazoa</taxon>
        <taxon>Ecdysozoa</taxon>
        <taxon>Nematoda</taxon>
        <taxon>Enoplea</taxon>
        <taxon>Dorylaimia</taxon>
        <taxon>Mermithida</taxon>
        <taxon>Mermithoidea</taxon>
        <taxon>Mermithidae</taxon>
        <taxon>Romanomermis</taxon>
    </lineage>
</organism>